<dbReference type="InterPro" id="IPR002893">
    <property type="entry name" value="Znf_MYND"/>
</dbReference>
<dbReference type="PROSITE" id="PS50280">
    <property type="entry name" value="SET"/>
    <property type="match status" value="1"/>
</dbReference>
<evidence type="ECO:0008006" key="9">
    <source>
        <dbReference type="Google" id="ProtNLM"/>
    </source>
</evidence>
<protein>
    <recommendedName>
        <fullName evidence="9">SET domain-containing protein</fullName>
    </recommendedName>
</protein>
<dbReference type="Gene3D" id="6.10.140.2220">
    <property type="match status" value="1"/>
</dbReference>
<dbReference type="OrthoDB" id="5945798at2759"/>
<dbReference type="InterPro" id="IPR001214">
    <property type="entry name" value="SET_dom"/>
</dbReference>
<dbReference type="PROSITE" id="PS01360">
    <property type="entry name" value="ZF_MYND_1"/>
    <property type="match status" value="1"/>
</dbReference>
<dbReference type="STRING" id="97359.A0A550CPV7"/>
<reference evidence="7 8" key="1">
    <citation type="journal article" date="2019" name="New Phytol.">
        <title>Comparative genomics reveals unique wood-decay strategies and fruiting body development in the Schizophyllaceae.</title>
        <authorList>
            <person name="Almasi E."/>
            <person name="Sahu N."/>
            <person name="Krizsan K."/>
            <person name="Balint B."/>
            <person name="Kovacs G.M."/>
            <person name="Kiss B."/>
            <person name="Cseklye J."/>
            <person name="Drula E."/>
            <person name="Henrissat B."/>
            <person name="Nagy I."/>
            <person name="Chovatia M."/>
            <person name="Adam C."/>
            <person name="LaButti K."/>
            <person name="Lipzen A."/>
            <person name="Riley R."/>
            <person name="Grigoriev I.V."/>
            <person name="Nagy L.G."/>
        </authorList>
    </citation>
    <scope>NUCLEOTIDE SEQUENCE [LARGE SCALE GENOMIC DNA]</scope>
    <source>
        <strain evidence="7 8">NL-1724</strain>
    </source>
</reference>
<evidence type="ECO:0000256" key="2">
    <source>
        <dbReference type="ARBA" id="ARBA00022771"/>
    </source>
</evidence>
<feature type="domain" description="SET" evidence="5">
    <location>
        <begin position="12"/>
        <end position="247"/>
    </location>
</feature>
<dbReference type="Gene3D" id="2.170.270.10">
    <property type="entry name" value="SET domain"/>
    <property type="match status" value="1"/>
</dbReference>
<evidence type="ECO:0000313" key="7">
    <source>
        <dbReference type="EMBL" id="TRM66830.1"/>
    </source>
</evidence>
<dbReference type="SUPFAM" id="SSF82199">
    <property type="entry name" value="SET domain"/>
    <property type="match status" value="1"/>
</dbReference>
<gene>
    <name evidence="7" type="ORF">BD626DRAFT_396777</name>
</gene>
<dbReference type="PANTHER" id="PTHR12197:SF251">
    <property type="entry name" value="EG:BACR7C10.4 PROTEIN"/>
    <property type="match status" value="1"/>
</dbReference>
<evidence type="ECO:0000256" key="3">
    <source>
        <dbReference type="ARBA" id="ARBA00022833"/>
    </source>
</evidence>
<evidence type="ECO:0000256" key="1">
    <source>
        <dbReference type="ARBA" id="ARBA00022723"/>
    </source>
</evidence>
<dbReference type="PANTHER" id="PTHR12197">
    <property type="entry name" value="HISTONE-LYSINE N-METHYLTRANSFERASE SMYD"/>
    <property type="match status" value="1"/>
</dbReference>
<dbReference type="GO" id="GO:0008270">
    <property type="term" value="F:zinc ion binding"/>
    <property type="evidence" value="ECO:0007669"/>
    <property type="project" value="UniProtKB-KW"/>
</dbReference>
<dbReference type="InterPro" id="IPR046341">
    <property type="entry name" value="SET_dom_sf"/>
</dbReference>
<evidence type="ECO:0000259" key="6">
    <source>
        <dbReference type="PROSITE" id="PS50865"/>
    </source>
</evidence>
<accession>A0A550CPV7</accession>
<evidence type="ECO:0000313" key="8">
    <source>
        <dbReference type="Proteomes" id="UP000320762"/>
    </source>
</evidence>
<organism evidence="7 8">
    <name type="scientific">Schizophyllum amplum</name>
    <dbReference type="NCBI Taxonomy" id="97359"/>
    <lineage>
        <taxon>Eukaryota</taxon>
        <taxon>Fungi</taxon>
        <taxon>Dikarya</taxon>
        <taxon>Basidiomycota</taxon>
        <taxon>Agaricomycotina</taxon>
        <taxon>Agaricomycetes</taxon>
        <taxon>Agaricomycetidae</taxon>
        <taxon>Agaricales</taxon>
        <taxon>Schizophyllaceae</taxon>
        <taxon>Schizophyllum</taxon>
    </lineage>
</organism>
<evidence type="ECO:0000259" key="5">
    <source>
        <dbReference type="PROSITE" id="PS50280"/>
    </source>
</evidence>
<feature type="domain" description="MYND-type" evidence="6">
    <location>
        <begin position="57"/>
        <end position="98"/>
    </location>
</feature>
<keyword evidence="1" id="KW-0479">Metal-binding</keyword>
<sequence>MAEYSQQNLKQFNIQLKPHPRARDQVVAATDFVEGSIVFAQHALAVALLPSEKGRRCDACSRLSVSQSLRRCSGCAEYFYCDEHCQRYHWQKNHKRLCKPYASYSTTALGNLPEHARMDGILLSHLLAQITPDDLIEDSSPVQTLLSLLPGPQEENPAPHICYTPPFVPTGLVQSLFIRFQNNNFAMHSHLSTFGHGVFPLASRLFNHSCVPNAAARYILKAREPVKMEVVALRPISGGEEICITYLDPALLQTRQQICKLSYGFECRCSSCHFLNRISKSRLPDDADADFAELDAALRDLSGVEDGSITRLRTSIFQDSIPLHLYGAFKESYISALSKRFTDAAHDGPYDVARQAGAALLAFYLMVYPDNYPQIGMHLLELAKVVWNDIVRNGDDRDKLRMARNYATASRGVLSIFGAEGDEGGPLGELTLLEDLLWNS</sequence>
<dbReference type="Gene3D" id="1.10.220.160">
    <property type="match status" value="1"/>
</dbReference>
<evidence type="ECO:0000256" key="4">
    <source>
        <dbReference type="PROSITE-ProRule" id="PRU00134"/>
    </source>
</evidence>
<dbReference type="Pfam" id="PF01753">
    <property type="entry name" value="zf-MYND"/>
    <property type="match status" value="1"/>
</dbReference>
<dbReference type="CDD" id="cd20071">
    <property type="entry name" value="SET_SMYD"/>
    <property type="match status" value="1"/>
</dbReference>
<dbReference type="AlphaFoldDB" id="A0A550CPV7"/>
<dbReference type="InterPro" id="IPR011990">
    <property type="entry name" value="TPR-like_helical_dom_sf"/>
</dbReference>
<keyword evidence="2 4" id="KW-0863">Zinc-finger</keyword>
<proteinExistence type="predicted"/>
<comment type="caution">
    <text evidence="7">The sequence shown here is derived from an EMBL/GenBank/DDBJ whole genome shotgun (WGS) entry which is preliminary data.</text>
</comment>
<name>A0A550CPV7_9AGAR</name>
<keyword evidence="3" id="KW-0862">Zinc</keyword>
<dbReference type="GO" id="GO:0005634">
    <property type="term" value="C:nucleus"/>
    <property type="evidence" value="ECO:0007669"/>
    <property type="project" value="TreeGrafter"/>
</dbReference>
<dbReference type="PROSITE" id="PS50865">
    <property type="entry name" value="ZF_MYND_2"/>
    <property type="match status" value="1"/>
</dbReference>
<dbReference type="Gene3D" id="1.25.40.10">
    <property type="entry name" value="Tetratricopeptide repeat domain"/>
    <property type="match status" value="1"/>
</dbReference>
<dbReference type="Proteomes" id="UP000320762">
    <property type="component" value="Unassembled WGS sequence"/>
</dbReference>
<dbReference type="Pfam" id="PF00856">
    <property type="entry name" value="SET"/>
    <property type="match status" value="1"/>
</dbReference>
<dbReference type="EMBL" id="VDMD01000003">
    <property type="protein sequence ID" value="TRM66830.1"/>
    <property type="molecule type" value="Genomic_DNA"/>
</dbReference>
<dbReference type="InterPro" id="IPR050869">
    <property type="entry name" value="H3K4_H4K5_MeTrfase"/>
</dbReference>
<keyword evidence="8" id="KW-1185">Reference proteome</keyword>